<dbReference type="Pfam" id="PF00378">
    <property type="entry name" value="ECH_1"/>
    <property type="match status" value="1"/>
</dbReference>
<reference evidence="4 5" key="1">
    <citation type="submission" date="2015-09" db="EMBL/GenBank/DDBJ databases">
        <title>Genome announcement of multiple Pseudomonas syringae strains.</title>
        <authorList>
            <person name="Thakur S."/>
            <person name="Wang P.W."/>
            <person name="Gong Y."/>
            <person name="Weir B.S."/>
            <person name="Guttman D.S."/>
        </authorList>
    </citation>
    <scope>NUCLEOTIDE SEQUENCE [LARGE SCALE GENOMIC DNA]</scope>
    <source>
        <strain evidence="4 5">ICMP4531</strain>
    </source>
</reference>
<dbReference type="NCBIfam" id="NF004227">
    <property type="entry name" value="PRK05674.1"/>
    <property type="match status" value="1"/>
</dbReference>
<dbReference type="InterPro" id="IPR001753">
    <property type="entry name" value="Enoyl-CoA_hydra/iso"/>
</dbReference>
<accession>A0A0N8RL88</accession>
<proteinExistence type="inferred from homology"/>
<feature type="region of interest" description="Disordered" evidence="3">
    <location>
        <begin position="1"/>
        <end position="27"/>
    </location>
</feature>
<dbReference type="InterPro" id="IPR051683">
    <property type="entry name" value="Enoyl-CoA_Hydratase/Isomerase"/>
</dbReference>
<dbReference type="InterPro" id="IPR018376">
    <property type="entry name" value="Enoyl-CoA_hyd/isom_CS"/>
</dbReference>
<sequence>MDVAQCANRRDGRRAGGRRAGAGQMRAGRTCRPGVQRRTAGRVEAADSRSVRASGTPLLLQCPPVGRRGYRPGTNPRRSRACPLRLAQCAYRTYHFRPVPDVSREMTMTSTSFATLELIIDPRGFATLWLNRPDKNNAFNAQMIRELILALERVQADASLRFLLLRGHGRHFSAGADLAWMQQAADLDYNTNLDDARELAELMYSLARLKIPTLAVVQGAAFGGALGLISCCDMAIAAVDAQFCLSEVRIGLAPAVISPFVVQAIGERATRRYALTAERFDGQRAQQIGLIAECYPAAELQARAQDWIDNLLLNSPQAMRVSKELLREVGSGELTPALRRYCESAIARIRTSAEGQEGLRAFLQKRTPGWQAGDDQPVTEPTARKASQKDSQS</sequence>
<dbReference type="CDD" id="cd06558">
    <property type="entry name" value="crotonase-like"/>
    <property type="match status" value="1"/>
</dbReference>
<dbReference type="InterPro" id="IPR029045">
    <property type="entry name" value="ClpP/crotonase-like_dom_sf"/>
</dbReference>
<name>A0A0N8RL88_9PSED</name>
<dbReference type="EMBL" id="LJQM01000272">
    <property type="protein sequence ID" value="KPX39311.1"/>
    <property type="molecule type" value="Genomic_DNA"/>
</dbReference>
<protein>
    <submittedName>
        <fullName evidence="4">Enoyl-CoA hydratase</fullName>
    </submittedName>
</protein>
<dbReference type="GO" id="GO:0008300">
    <property type="term" value="P:isoprenoid catabolic process"/>
    <property type="evidence" value="ECO:0007669"/>
    <property type="project" value="TreeGrafter"/>
</dbReference>
<dbReference type="PANTHER" id="PTHR42964:SF1">
    <property type="entry name" value="POLYKETIDE BIOSYNTHESIS ENOYL-COA HYDRATASE PKSH-RELATED"/>
    <property type="match status" value="1"/>
</dbReference>
<comment type="caution">
    <text evidence="4">The sequence shown here is derived from an EMBL/GenBank/DDBJ whole genome shotgun (WGS) entry which is preliminary data.</text>
</comment>
<organism evidence="4 5">
    <name type="scientific">Pseudomonas syringae pv. helianthi</name>
    <dbReference type="NCBI Taxonomy" id="251654"/>
    <lineage>
        <taxon>Bacteria</taxon>
        <taxon>Pseudomonadati</taxon>
        <taxon>Pseudomonadota</taxon>
        <taxon>Gammaproteobacteria</taxon>
        <taxon>Pseudomonadales</taxon>
        <taxon>Pseudomonadaceae</taxon>
        <taxon>Pseudomonas</taxon>
    </lineage>
</organism>
<evidence type="ECO:0000256" key="1">
    <source>
        <dbReference type="ARBA" id="ARBA00005254"/>
    </source>
</evidence>
<dbReference type="Gene3D" id="1.10.12.10">
    <property type="entry name" value="Lyase 2-enoyl-coa Hydratase, Chain A, domain 2"/>
    <property type="match status" value="1"/>
</dbReference>
<feature type="region of interest" description="Disordered" evidence="3">
    <location>
        <begin position="364"/>
        <end position="393"/>
    </location>
</feature>
<dbReference type="PATRIC" id="fig|251654.3.peg.4681"/>
<dbReference type="Proteomes" id="UP000050557">
    <property type="component" value="Unassembled WGS sequence"/>
</dbReference>
<evidence type="ECO:0000256" key="3">
    <source>
        <dbReference type="SAM" id="MobiDB-lite"/>
    </source>
</evidence>
<dbReference type="PROSITE" id="PS00166">
    <property type="entry name" value="ENOYL_COA_HYDRATASE"/>
    <property type="match status" value="1"/>
</dbReference>
<dbReference type="FunFam" id="3.90.226.10:FF:000066">
    <property type="entry name" value="Enoyl-CoA hydratase"/>
    <property type="match status" value="1"/>
</dbReference>
<dbReference type="GO" id="GO:0003824">
    <property type="term" value="F:catalytic activity"/>
    <property type="evidence" value="ECO:0007669"/>
    <property type="project" value="InterPro"/>
</dbReference>
<evidence type="ECO:0000256" key="2">
    <source>
        <dbReference type="RuleBase" id="RU003707"/>
    </source>
</evidence>
<evidence type="ECO:0000313" key="4">
    <source>
        <dbReference type="EMBL" id="KPX39311.1"/>
    </source>
</evidence>
<dbReference type="PANTHER" id="PTHR42964">
    <property type="entry name" value="ENOYL-COA HYDRATASE"/>
    <property type="match status" value="1"/>
</dbReference>
<dbReference type="SUPFAM" id="SSF52096">
    <property type="entry name" value="ClpP/crotonase"/>
    <property type="match status" value="1"/>
</dbReference>
<comment type="similarity">
    <text evidence="1 2">Belongs to the enoyl-CoA hydratase/isomerase family.</text>
</comment>
<evidence type="ECO:0000313" key="5">
    <source>
        <dbReference type="Proteomes" id="UP000050557"/>
    </source>
</evidence>
<dbReference type="Gene3D" id="3.90.226.10">
    <property type="entry name" value="2-enoyl-CoA Hydratase, Chain A, domain 1"/>
    <property type="match status" value="1"/>
</dbReference>
<gene>
    <name evidence="4" type="ORF">ALO68_05448</name>
</gene>
<dbReference type="AlphaFoldDB" id="A0A0N8RL88"/>
<dbReference type="InterPro" id="IPR014748">
    <property type="entry name" value="Enoyl-CoA_hydra_C"/>
</dbReference>